<evidence type="ECO:0000259" key="2">
    <source>
        <dbReference type="Pfam" id="PF14705"/>
    </source>
</evidence>
<evidence type="ECO:0000313" key="4">
    <source>
        <dbReference type="EMBL" id="CAF3710582.1"/>
    </source>
</evidence>
<organism evidence="3 5">
    <name type="scientific">Rotaria sordida</name>
    <dbReference type="NCBI Taxonomy" id="392033"/>
    <lineage>
        <taxon>Eukaryota</taxon>
        <taxon>Metazoa</taxon>
        <taxon>Spiralia</taxon>
        <taxon>Gnathifera</taxon>
        <taxon>Rotifera</taxon>
        <taxon>Eurotatoria</taxon>
        <taxon>Bdelloidea</taxon>
        <taxon>Philodinida</taxon>
        <taxon>Philodinidae</taxon>
        <taxon>Rotaria</taxon>
    </lineage>
</organism>
<name>A0A814GGG7_9BILA</name>
<dbReference type="EMBL" id="CAJOBE010001053">
    <property type="protein sequence ID" value="CAF3710582.1"/>
    <property type="molecule type" value="Genomic_DNA"/>
</dbReference>
<feature type="region of interest" description="Disordered" evidence="1">
    <location>
        <begin position="23"/>
        <end position="44"/>
    </location>
</feature>
<dbReference type="Proteomes" id="UP000663889">
    <property type="component" value="Unassembled WGS sequence"/>
</dbReference>
<dbReference type="EMBL" id="CAJNOU010000433">
    <property type="protein sequence ID" value="CAF0996023.1"/>
    <property type="molecule type" value="Genomic_DNA"/>
</dbReference>
<reference evidence="3" key="1">
    <citation type="submission" date="2021-02" db="EMBL/GenBank/DDBJ databases">
        <authorList>
            <person name="Nowell W R."/>
        </authorList>
    </citation>
    <scope>NUCLEOTIDE SEQUENCE</scope>
</reference>
<evidence type="ECO:0000256" key="1">
    <source>
        <dbReference type="SAM" id="MobiDB-lite"/>
    </source>
</evidence>
<proteinExistence type="predicted"/>
<feature type="domain" description="Costars" evidence="2">
    <location>
        <begin position="51"/>
        <end position="125"/>
    </location>
</feature>
<gene>
    <name evidence="4" type="ORF">FNK824_LOCUS9793</name>
    <name evidence="3" type="ORF">SEV965_LOCUS10533</name>
</gene>
<evidence type="ECO:0000313" key="3">
    <source>
        <dbReference type="EMBL" id="CAF0996023.1"/>
    </source>
</evidence>
<dbReference type="AlphaFoldDB" id="A0A814GGG7"/>
<accession>A0A814GGG7</accession>
<comment type="caution">
    <text evidence="3">The sequence shown here is derived from an EMBL/GenBank/DDBJ whole genome shotgun (WGS) entry which is preliminary data.</text>
</comment>
<dbReference type="Proteomes" id="UP000663874">
    <property type="component" value="Unassembled WGS sequence"/>
</dbReference>
<protein>
    <recommendedName>
        <fullName evidence="2">Costars domain-containing protein</fullName>
    </recommendedName>
</protein>
<dbReference type="Gene3D" id="1.10.10.1540">
    <property type="entry name" value="Costar domain"/>
    <property type="match status" value="1"/>
</dbReference>
<evidence type="ECO:0000313" key="5">
    <source>
        <dbReference type="Proteomes" id="UP000663889"/>
    </source>
</evidence>
<dbReference type="InterPro" id="IPR027817">
    <property type="entry name" value="Costars_dom"/>
</dbReference>
<dbReference type="InterPro" id="IPR038095">
    <property type="entry name" value="Costars_sf"/>
</dbReference>
<dbReference type="Pfam" id="PF14705">
    <property type="entry name" value="Costars"/>
    <property type="match status" value="1"/>
</dbReference>
<sequence length="130" mass="15256">MHKKPDRPTTSLDECLLEFQEKVHQKKPTPIAPPPLPANSPHNQPDIEYQILQEFQHIYRLIKENGRQGDFSMEITFGELIPIYGADRVDKLIEVLANTRRNGYINYKLKDFLQQDRDEDVVIRLIKTPF</sequence>